<name>A0A381SK73_9ZZZZ</name>
<feature type="transmembrane region" description="Helical" evidence="5">
    <location>
        <begin position="121"/>
        <end position="145"/>
    </location>
</feature>
<dbReference type="GO" id="GO:0140359">
    <property type="term" value="F:ABC-type transporter activity"/>
    <property type="evidence" value="ECO:0007669"/>
    <property type="project" value="InterPro"/>
</dbReference>
<protein>
    <recommendedName>
        <fullName evidence="6">ABC transmembrane type-2 domain-containing protein</fullName>
    </recommendedName>
</protein>
<evidence type="ECO:0000256" key="2">
    <source>
        <dbReference type="ARBA" id="ARBA00022692"/>
    </source>
</evidence>
<comment type="subcellular location">
    <subcellularLocation>
        <location evidence="1">Membrane</location>
        <topology evidence="1">Multi-pass membrane protein</topology>
    </subcellularLocation>
</comment>
<evidence type="ECO:0000313" key="7">
    <source>
        <dbReference type="EMBL" id="SVA04450.1"/>
    </source>
</evidence>
<dbReference type="InterPro" id="IPR013525">
    <property type="entry name" value="ABC2_TM"/>
</dbReference>
<feature type="transmembrane region" description="Helical" evidence="5">
    <location>
        <begin position="240"/>
        <end position="262"/>
    </location>
</feature>
<keyword evidence="2 5" id="KW-0812">Transmembrane</keyword>
<dbReference type="PROSITE" id="PS51012">
    <property type="entry name" value="ABC_TM2"/>
    <property type="match status" value="1"/>
</dbReference>
<evidence type="ECO:0000256" key="3">
    <source>
        <dbReference type="ARBA" id="ARBA00022989"/>
    </source>
</evidence>
<dbReference type="Pfam" id="PF01061">
    <property type="entry name" value="ABC2_membrane"/>
    <property type="match status" value="1"/>
</dbReference>
<dbReference type="PANTHER" id="PTHR43332:SF1">
    <property type="entry name" value="TRANSPORT PERMEASE PROTEIN"/>
    <property type="match status" value="1"/>
</dbReference>
<feature type="transmembrane region" description="Helical" evidence="5">
    <location>
        <begin position="151"/>
        <end position="177"/>
    </location>
</feature>
<dbReference type="InterPro" id="IPR000412">
    <property type="entry name" value="ABC_2_transport"/>
</dbReference>
<proteinExistence type="predicted"/>
<keyword evidence="3 5" id="KW-1133">Transmembrane helix</keyword>
<sequence length="270" mass="30318">MQKDSNFHWREPKISGNINWYGLWTLYKKEVNRFFKIFFQTVAAPIATSLLFMVIFTVALGDLRPDINGIPFIKFLAPGLIMMSVLQQAFAHTSSSLLISKIQGNIVDILMPPISAIELNIAIAMGGVTRGVVVAAGAVFCMNFFVNFDFLHIWSIIFFGISGSLLLALIGIITGIWSEKFDHLGTITNFIIVPLSFLSGTFYSVKRMPDAAMILIEYNPFFYVIDGFRYGFTGISDGSLLFGVIFISLLNFLLFLLSFILFRSGWRLKN</sequence>
<dbReference type="EMBL" id="UINC01003226">
    <property type="protein sequence ID" value="SVA04450.1"/>
    <property type="molecule type" value="Genomic_DNA"/>
</dbReference>
<dbReference type="InterPro" id="IPR047817">
    <property type="entry name" value="ABC2_TM_bact-type"/>
</dbReference>
<dbReference type="GO" id="GO:0043190">
    <property type="term" value="C:ATP-binding cassette (ABC) transporter complex"/>
    <property type="evidence" value="ECO:0007669"/>
    <property type="project" value="InterPro"/>
</dbReference>
<dbReference type="AlphaFoldDB" id="A0A381SK73"/>
<evidence type="ECO:0000256" key="5">
    <source>
        <dbReference type="SAM" id="Phobius"/>
    </source>
</evidence>
<evidence type="ECO:0000256" key="4">
    <source>
        <dbReference type="ARBA" id="ARBA00023136"/>
    </source>
</evidence>
<dbReference type="PIRSF" id="PIRSF006648">
    <property type="entry name" value="DrrB"/>
    <property type="match status" value="1"/>
</dbReference>
<organism evidence="7">
    <name type="scientific">marine metagenome</name>
    <dbReference type="NCBI Taxonomy" id="408172"/>
    <lineage>
        <taxon>unclassified sequences</taxon>
        <taxon>metagenomes</taxon>
        <taxon>ecological metagenomes</taxon>
    </lineage>
</organism>
<dbReference type="PRINTS" id="PR00164">
    <property type="entry name" value="ABC2TRNSPORT"/>
</dbReference>
<dbReference type="InterPro" id="IPR052522">
    <property type="entry name" value="ABC-2_transport_permease"/>
</dbReference>
<feature type="transmembrane region" description="Helical" evidence="5">
    <location>
        <begin position="184"/>
        <end position="205"/>
    </location>
</feature>
<feature type="domain" description="ABC transmembrane type-2" evidence="6">
    <location>
        <begin position="36"/>
        <end position="265"/>
    </location>
</feature>
<reference evidence="7" key="1">
    <citation type="submission" date="2018-05" db="EMBL/GenBank/DDBJ databases">
        <authorList>
            <person name="Lanie J.A."/>
            <person name="Ng W.-L."/>
            <person name="Kazmierczak K.M."/>
            <person name="Andrzejewski T.M."/>
            <person name="Davidsen T.M."/>
            <person name="Wayne K.J."/>
            <person name="Tettelin H."/>
            <person name="Glass J.I."/>
            <person name="Rusch D."/>
            <person name="Podicherti R."/>
            <person name="Tsui H.-C.T."/>
            <person name="Winkler M.E."/>
        </authorList>
    </citation>
    <scope>NUCLEOTIDE SEQUENCE</scope>
</reference>
<feature type="transmembrane region" description="Helical" evidence="5">
    <location>
        <begin position="37"/>
        <end position="60"/>
    </location>
</feature>
<evidence type="ECO:0000256" key="1">
    <source>
        <dbReference type="ARBA" id="ARBA00004141"/>
    </source>
</evidence>
<keyword evidence="4 5" id="KW-0472">Membrane</keyword>
<gene>
    <name evidence="7" type="ORF">METZ01_LOCUS57304</name>
</gene>
<evidence type="ECO:0000259" key="6">
    <source>
        <dbReference type="PROSITE" id="PS51012"/>
    </source>
</evidence>
<feature type="transmembrane region" description="Helical" evidence="5">
    <location>
        <begin position="72"/>
        <end position="91"/>
    </location>
</feature>
<accession>A0A381SK73</accession>
<dbReference type="PANTHER" id="PTHR43332">
    <property type="entry name" value="INNER MEMBRANE TRANSPORT PERMEASE YADH-RELATED"/>
    <property type="match status" value="1"/>
</dbReference>